<evidence type="ECO:0000259" key="1">
    <source>
        <dbReference type="Pfam" id="PF11706"/>
    </source>
</evidence>
<keyword evidence="3" id="KW-1185">Reference proteome</keyword>
<dbReference type="OrthoDB" id="3531194at2"/>
<reference evidence="2 3" key="1">
    <citation type="submission" date="2012-08" db="EMBL/GenBank/DDBJ databases">
        <title>Whole genome shotgun sequence of Kineosphaera limosa NBRC 100340.</title>
        <authorList>
            <person name="Yoshida I."/>
            <person name="Isaki S."/>
            <person name="Hosoyama A."/>
            <person name="Tsuchikane K."/>
            <person name="Katsumata H."/>
            <person name="Ando Y."/>
            <person name="Ohji S."/>
            <person name="Hamada M."/>
            <person name="Tamura T."/>
            <person name="Yamazoe A."/>
            <person name="Yamazaki S."/>
            <person name="Fujita N."/>
        </authorList>
    </citation>
    <scope>NUCLEOTIDE SEQUENCE [LARGE SCALE GENOMIC DNA]</scope>
    <source>
        <strain evidence="2 3">NBRC 100340</strain>
    </source>
</reference>
<dbReference type="SUPFAM" id="SSF160904">
    <property type="entry name" value="Jann2411-like"/>
    <property type="match status" value="1"/>
</dbReference>
<dbReference type="RefSeq" id="WP_006591723.1">
    <property type="nucleotide sequence ID" value="NZ_BAHD01000017.1"/>
</dbReference>
<dbReference type="InterPro" id="IPR010852">
    <property type="entry name" value="ABATE"/>
</dbReference>
<dbReference type="Gene3D" id="1.10.3300.10">
    <property type="entry name" value="Jann2411-like domain"/>
    <property type="match status" value="1"/>
</dbReference>
<name>K6WN00_9MICO</name>
<dbReference type="PANTHER" id="PTHR35525">
    <property type="entry name" value="BLL6575 PROTEIN"/>
    <property type="match status" value="1"/>
</dbReference>
<protein>
    <recommendedName>
        <fullName evidence="1">Zinc finger CGNR domain-containing protein</fullName>
    </recommendedName>
</protein>
<dbReference type="InterPro" id="IPR021005">
    <property type="entry name" value="Znf_CGNR"/>
</dbReference>
<dbReference type="Pfam" id="PF11706">
    <property type="entry name" value="zf-CGNR"/>
    <property type="match status" value="1"/>
</dbReference>
<sequence length="180" mass="19965">MLFTHDTEDALAAMTALVNTAGEPDTLTTIAELEAFLAQFTYTGRIDRDAAELAELRELRVRLRQLFNTDEEGLVAHVNALLRESQALPHVVRHDHFGWHLHATDDDQPLATRIALESAMALVDVLRADQTQRLRRCEAPGCAGVLVDLSRNGSRRFCSTTCGNRVAAAAYRARKAEQVE</sequence>
<evidence type="ECO:0000313" key="2">
    <source>
        <dbReference type="EMBL" id="GAB95191.1"/>
    </source>
</evidence>
<organism evidence="2 3">
    <name type="scientific">Kineosphaera limosa NBRC 100340</name>
    <dbReference type="NCBI Taxonomy" id="1184609"/>
    <lineage>
        <taxon>Bacteria</taxon>
        <taxon>Bacillati</taxon>
        <taxon>Actinomycetota</taxon>
        <taxon>Actinomycetes</taxon>
        <taxon>Micrococcales</taxon>
        <taxon>Dermatophilaceae</taxon>
        <taxon>Kineosphaera</taxon>
    </lineage>
</organism>
<accession>K6WN00</accession>
<dbReference type="Pfam" id="PF07336">
    <property type="entry name" value="ABATE"/>
    <property type="match status" value="1"/>
</dbReference>
<dbReference type="EMBL" id="BAHD01000017">
    <property type="protein sequence ID" value="GAB95191.1"/>
    <property type="molecule type" value="Genomic_DNA"/>
</dbReference>
<proteinExistence type="predicted"/>
<gene>
    <name evidence="2" type="ORF">KILIM_017_00360</name>
</gene>
<feature type="domain" description="Zinc finger CGNR" evidence="1">
    <location>
        <begin position="133"/>
        <end position="175"/>
    </location>
</feature>
<evidence type="ECO:0000313" key="3">
    <source>
        <dbReference type="Proteomes" id="UP000008366"/>
    </source>
</evidence>
<dbReference type="Proteomes" id="UP000008366">
    <property type="component" value="Unassembled WGS sequence"/>
</dbReference>
<dbReference type="PANTHER" id="PTHR35525:SF3">
    <property type="entry name" value="BLL6575 PROTEIN"/>
    <property type="match status" value="1"/>
</dbReference>
<dbReference type="STRING" id="1184609.KILIM_017_00360"/>
<comment type="caution">
    <text evidence="2">The sequence shown here is derived from an EMBL/GenBank/DDBJ whole genome shotgun (WGS) entry which is preliminary data.</text>
</comment>
<dbReference type="eggNOG" id="COG5516">
    <property type="taxonomic scope" value="Bacteria"/>
</dbReference>
<dbReference type="AlphaFoldDB" id="K6WN00"/>
<dbReference type="InterPro" id="IPR023286">
    <property type="entry name" value="ABATE_dom_sf"/>
</dbReference>